<evidence type="ECO:0000259" key="4">
    <source>
        <dbReference type="SMART" id="SM00892"/>
    </source>
</evidence>
<dbReference type="AlphaFoldDB" id="A0A0P9MN15"/>
<dbReference type="InterPro" id="IPR040255">
    <property type="entry name" value="Non-specific_endonuclease"/>
</dbReference>
<dbReference type="CDD" id="cd00091">
    <property type="entry name" value="NUC"/>
    <property type="match status" value="1"/>
</dbReference>
<name>A0A0P9MN15_9PSED</name>
<protein>
    <submittedName>
        <fullName evidence="5">DNA/RNA non-specific endonuclease</fullName>
    </submittedName>
</protein>
<organism evidence="5 6">
    <name type="scientific">Pseudomonas caricapapayae</name>
    <dbReference type="NCBI Taxonomy" id="46678"/>
    <lineage>
        <taxon>Bacteria</taxon>
        <taxon>Pseudomonadati</taxon>
        <taxon>Pseudomonadota</taxon>
        <taxon>Gammaproteobacteria</taxon>
        <taxon>Pseudomonadales</taxon>
        <taxon>Pseudomonadaceae</taxon>
        <taxon>Pseudomonas</taxon>
    </lineage>
</organism>
<dbReference type="Pfam" id="PF01223">
    <property type="entry name" value="Endonuclease_NS"/>
    <property type="match status" value="1"/>
</dbReference>
<keyword evidence="2" id="KW-0479">Metal-binding</keyword>
<dbReference type="InterPro" id="IPR001604">
    <property type="entry name" value="Endo_G_ENPP1-like_dom"/>
</dbReference>
<dbReference type="GO" id="GO:0046872">
    <property type="term" value="F:metal ion binding"/>
    <property type="evidence" value="ECO:0007669"/>
    <property type="project" value="UniProtKB-KW"/>
</dbReference>
<proteinExistence type="predicted"/>
<evidence type="ECO:0000313" key="5">
    <source>
        <dbReference type="EMBL" id="RMM04913.1"/>
    </source>
</evidence>
<dbReference type="PANTHER" id="PTHR13966:SF5">
    <property type="entry name" value="ENDONUCLEASE G, MITOCHONDRIAL"/>
    <property type="match status" value="1"/>
</dbReference>
<evidence type="ECO:0000256" key="2">
    <source>
        <dbReference type="PIRSR" id="PIRSR640255-2"/>
    </source>
</evidence>
<feature type="binding site" evidence="2">
    <location>
        <position position="224"/>
    </location>
    <ligand>
        <name>Mg(2+)</name>
        <dbReference type="ChEBI" id="CHEBI:18420"/>
        <note>catalytic</note>
    </ligand>
</feature>
<dbReference type="InterPro" id="IPR020821">
    <property type="entry name" value="ENPP1-3/EXOG-like_nuc-like"/>
</dbReference>
<dbReference type="SUPFAM" id="SSF54060">
    <property type="entry name" value="His-Me finger endonucleases"/>
    <property type="match status" value="1"/>
</dbReference>
<dbReference type="GO" id="GO:0016787">
    <property type="term" value="F:hydrolase activity"/>
    <property type="evidence" value="ECO:0007669"/>
    <property type="project" value="InterPro"/>
</dbReference>
<dbReference type="EMBL" id="RBOC01000176">
    <property type="protein sequence ID" value="RMM04913.1"/>
    <property type="molecule type" value="Genomic_DNA"/>
</dbReference>
<reference evidence="5 6" key="1">
    <citation type="submission" date="2018-08" db="EMBL/GenBank/DDBJ databases">
        <title>Recombination of ecologically and evolutionarily significant loci maintains genetic cohesion in the Pseudomonas syringae species complex.</title>
        <authorList>
            <person name="Dillon M."/>
            <person name="Thakur S."/>
            <person name="Almeida R.N.D."/>
            <person name="Weir B.S."/>
            <person name="Guttman D.S."/>
        </authorList>
    </citation>
    <scope>NUCLEOTIDE SEQUENCE [LARGE SCALE GENOMIC DNA]</scope>
    <source>
        <strain evidence="5 6">ICMP 4086</strain>
    </source>
</reference>
<dbReference type="SMART" id="SM00477">
    <property type="entry name" value="NUC"/>
    <property type="match status" value="1"/>
</dbReference>
<evidence type="ECO:0000313" key="6">
    <source>
        <dbReference type="Proteomes" id="UP000278587"/>
    </source>
</evidence>
<evidence type="ECO:0000256" key="1">
    <source>
        <dbReference type="PIRSR" id="PIRSR640255-1"/>
    </source>
</evidence>
<comment type="caution">
    <text evidence="5">The sequence shown here is derived from an EMBL/GenBank/DDBJ whole genome shotgun (WGS) entry which is preliminary data.</text>
</comment>
<feature type="domain" description="DNA/RNA non-specific endonuclease/pyrophosphatase/phosphodiesterase" evidence="4">
    <location>
        <begin position="127"/>
        <end position="331"/>
    </location>
</feature>
<dbReference type="InterPro" id="IPR044925">
    <property type="entry name" value="His-Me_finger_sf"/>
</dbReference>
<keyword evidence="5" id="KW-0540">Nuclease</keyword>
<sequence>MNLFAVFYCAMVSERSFIDLTSTCNAAMVNCSELKPIAGASKVPDKKPAIDLAYRPRLADLKPLVPSAELLAPQPIASPRTTPASELQKRKGYVESFLGDFVVPWPSADAELATDVYPLDNAGNRLDYTHFSITMSRSRRLALYVGVNIDGSSSVEVKRSKDSWSFDGRLPAEAQIGESLYADNLLDRGHLVRRQDPNWGKEAETANSDTFHFTNCSPQMAAFNQKTWLELEDYILENTRRWKSRVTVFSGPVLRDDDRSYRNVKIPSAFWKVVAFLGDDGKPSASAYMIDQSRELGKLEIIFGPLRTWQRSVLQIEQLTGIRFGDLASYDGFSNEERLTGTRIEAQIRGPQDIRV</sequence>
<dbReference type="SMART" id="SM00892">
    <property type="entry name" value="Endonuclease_NS"/>
    <property type="match status" value="1"/>
</dbReference>
<feature type="domain" description="ENPP1-3/EXOG-like endonuclease/phosphodiesterase" evidence="3">
    <location>
        <begin position="128"/>
        <end position="331"/>
    </location>
</feature>
<gene>
    <name evidence="5" type="ORF">ALQ84_00187</name>
</gene>
<keyword evidence="5" id="KW-0378">Hydrolase</keyword>
<dbReference type="PANTHER" id="PTHR13966">
    <property type="entry name" value="ENDONUCLEASE RELATED"/>
    <property type="match status" value="1"/>
</dbReference>
<dbReference type="Proteomes" id="UP000278587">
    <property type="component" value="Unassembled WGS sequence"/>
</dbReference>
<dbReference type="InterPro" id="IPR044929">
    <property type="entry name" value="DNA/RNA_non-sp_Endonuclease_sf"/>
</dbReference>
<evidence type="ECO:0000259" key="3">
    <source>
        <dbReference type="SMART" id="SM00477"/>
    </source>
</evidence>
<dbReference type="GO" id="GO:0004519">
    <property type="term" value="F:endonuclease activity"/>
    <property type="evidence" value="ECO:0007669"/>
    <property type="project" value="UniProtKB-KW"/>
</dbReference>
<dbReference type="Gene3D" id="3.40.570.10">
    <property type="entry name" value="Extracellular Endonuclease, subunit A"/>
    <property type="match status" value="1"/>
</dbReference>
<dbReference type="GO" id="GO:0003676">
    <property type="term" value="F:nucleic acid binding"/>
    <property type="evidence" value="ECO:0007669"/>
    <property type="project" value="InterPro"/>
</dbReference>
<keyword evidence="5" id="KW-0255">Endonuclease</keyword>
<accession>A0A0P9MN15</accession>
<feature type="active site" description="Proton acceptor" evidence="1">
    <location>
        <position position="190"/>
    </location>
</feature>